<evidence type="ECO:0000259" key="4">
    <source>
        <dbReference type="Pfam" id="PF02668"/>
    </source>
</evidence>
<dbReference type="OrthoDB" id="9769888at2"/>
<dbReference type="STRING" id="1212491.LFA_2130"/>
<gene>
    <name evidence="5" type="ORF">LFA_2130</name>
</gene>
<reference evidence="6" key="1">
    <citation type="submission" date="2014-09" db="EMBL/GenBank/DDBJ databases">
        <authorList>
            <person name="Gomez-Valero L."/>
        </authorList>
    </citation>
    <scope>NUCLEOTIDE SEQUENCE [LARGE SCALE GENOMIC DNA]</scope>
    <source>
        <strain evidence="6">ATCC700992</strain>
    </source>
</reference>
<dbReference type="Pfam" id="PF02668">
    <property type="entry name" value="TauD"/>
    <property type="match status" value="1"/>
</dbReference>
<protein>
    <recommendedName>
        <fullName evidence="4">TauD/TfdA-like domain-containing protein</fullName>
    </recommendedName>
</protein>
<evidence type="ECO:0000313" key="6">
    <source>
        <dbReference type="Proteomes" id="UP000032430"/>
    </source>
</evidence>
<keyword evidence="2" id="KW-0560">Oxidoreductase</keyword>
<organism evidence="5 6">
    <name type="scientific">Legionella fallonii LLAP-10</name>
    <dbReference type="NCBI Taxonomy" id="1212491"/>
    <lineage>
        <taxon>Bacteria</taxon>
        <taxon>Pseudomonadati</taxon>
        <taxon>Pseudomonadota</taxon>
        <taxon>Gammaproteobacteria</taxon>
        <taxon>Legionellales</taxon>
        <taxon>Legionellaceae</taxon>
        <taxon>Legionella</taxon>
    </lineage>
</organism>
<dbReference type="HOGENOM" id="CLU_044153_0_0_6"/>
<dbReference type="GO" id="GO:0017000">
    <property type="term" value="P:antibiotic biosynthetic process"/>
    <property type="evidence" value="ECO:0007669"/>
    <property type="project" value="UniProtKB-KW"/>
</dbReference>
<dbReference type="Gene3D" id="3.60.130.10">
    <property type="entry name" value="Clavaminate synthase-like"/>
    <property type="match status" value="1"/>
</dbReference>
<dbReference type="SUPFAM" id="SSF51197">
    <property type="entry name" value="Clavaminate synthase-like"/>
    <property type="match status" value="1"/>
</dbReference>
<feature type="domain" description="TauD/TfdA-like" evidence="4">
    <location>
        <begin position="33"/>
        <end position="175"/>
    </location>
</feature>
<sequence>MDKEYVGVNTRFLRREERLMASEEHEMPRVIEAKESKDLNFLYQFLAANSQKVIEDIANYGAVLLRGFDVTSDSDFENTVLKIQGLNGISEAFMSEEGRIHAGDLKYVLHTNAVYKTGGTLYLGGFHSENYYSADVPSFICFCCLQPSLLGGETGLINMEKIYAQLSEGLRNKLESNTFFVSKWLVSEVEKRYQIPRETIIEICNRFDLPVVGEGEEQLVLMYKPNIFEHPLTKKKSLQINLFEITGLNEEMRRCFMNDYPGKTWFWHRLVWRLPTFVLKILEYAYMIFASLFYSPKNAFKNLSAKINMLKATIKKNKDSSYNNVRVGSCFTKQDIKELAQLIRAYYSSCLWEKGDILLVDNKKVMHAGMPGAGSRLVRAMICNPLEMNYSLTQSGSIDCKERAGESIGFYMASSQIGQNIKV</sequence>
<dbReference type="InterPro" id="IPR050411">
    <property type="entry name" value="AlphaKG_dependent_hydroxylases"/>
</dbReference>
<evidence type="ECO:0000256" key="2">
    <source>
        <dbReference type="ARBA" id="ARBA00023002"/>
    </source>
</evidence>
<dbReference type="Proteomes" id="UP000032430">
    <property type="component" value="Chromosome I"/>
</dbReference>
<dbReference type="RefSeq" id="WP_045095998.1">
    <property type="nucleotide sequence ID" value="NZ_LN614827.1"/>
</dbReference>
<dbReference type="EMBL" id="LN614827">
    <property type="protein sequence ID" value="CEG57513.1"/>
    <property type="molecule type" value="Genomic_DNA"/>
</dbReference>
<dbReference type="KEGG" id="lfa:LFA_2130"/>
<dbReference type="PANTHER" id="PTHR10696">
    <property type="entry name" value="GAMMA-BUTYROBETAINE HYDROXYLASE-RELATED"/>
    <property type="match status" value="1"/>
</dbReference>
<dbReference type="InterPro" id="IPR042098">
    <property type="entry name" value="TauD-like_sf"/>
</dbReference>
<evidence type="ECO:0000256" key="3">
    <source>
        <dbReference type="ARBA" id="ARBA00023194"/>
    </source>
</evidence>
<comment type="cofactor">
    <cofactor evidence="1">
        <name>Fe(2+)</name>
        <dbReference type="ChEBI" id="CHEBI:29033"/>
    </cofactor>
</comment>
<keyword evidence="3" id="KW-0045">Antibiotic biosynthesis</keyword>
<evidence type="ECO:0000256" key="1">
    <source>
        <dbReference type="ARBA" id="ARBA00001954"/>
    </source>
</evidence>
<keyword evidence="6" id="KW-1185">Reference proteome</keyword>
<proteinExistence type="predicted"/>
<dbReference type="PANTHER" id="PTHR10696:SF56">
    <property type="entry name" value="TAUD_TFDA-LIKE DOMAIN-CONTAINING PROTEIN"/>
    <property type="match status" value="1"/>
</dbReference>
<accession>A0A098G4V0</accession>
<dbReference type="GO" id="GO:0016706">
    <property type="term" value="F:2-oxoglutarate-dependent dioxygenase activity"/>
    <property type="evidence" value="ECO:0007669"/>
    <property type="project" value="UniProtKB-ARBA"/>
</dbReference>
<dbReference type="AlphaFoldDB" id="A0A098G4V0"/>
<name>A0A098G4V0_9GAMM</name>
<evidence type="ECO:0000313" key="5">
    <source>
        <dbReference type="EMBL" id="CEG57513.1"/>
    </source>
</evidence>
<dbReference type="InterPro" id="IPR003819">
    <property type="entry name" value="TauD/TfdA-like"/>
</dbReference>